<proteinExistence type="predicted"/>
<name>A0A285F7F0_9FIRM</name>
<dbReference type="Pfam" id="PF16258">
    <property type="entry name" value="DUF4912"/>
    <property type="match status" value="1"/>
</dbReference>
<dbReference type="AlphaFoldDB" id="A0A285F7F0"/>
<evidence type="ECO:0008006" key="4">
    <source>
        <dbReference type="Google" id="ProtNLM"/>
    </source>
</evidence>
<evidence type="ECO:0000313" key="3">
    <source>
        <dbReference type="Proteomes" id="UP000219573"/>
    </source>
</evidence>
<organism evidence="2 3">
    <name type="scientific">Orenia metallireducens</name>
    <dbReference type="NCBI Taxonomy" id="1413210"/>
    <lineage>
        <taxon>Bacteria</taxon>
        <taxon>Bacillati</taxon>
        <taxon>Bacillota</taxon>
        <taxon>Clostridia</taxon>
        <taxon>Halanaerobiales</taxon>
        <taxon>Halobacteroidaceae</taxon>
        <taxon>Orenia</taxon>
    </lineage>
</organism>
<dbReference type="EMBL" id="OBDZ01000001">
    <property type="protein sequence ID" value="SNY06131.1"/>
    <property type="molecule type" value="Genomic_DNA"/>
</dbReference>
<feature type="region of interest" description="Disordered" evidence="1">
    <location>
        <begin position="1"/>
        <end position="26"/>
    </location>
</feature>
<evidence type="ECO:0000256" key="1">
    <source>
        <dbReference type="SAM" id="MobiDB-lite"/>
    </source>
</evidence>
<dbReference type="OrthoDB" id="9812700at2"/>
<accession>A0A285F7F0</accession>
<evidence type="ECO:0000313" key="2">
    <source>
        <dbReference type="EMBL" id="SNY06131.1"/>
    </source>
</evidence>
<gene>
    <name evidence="2" type="ORF">SAMN06265827_101222</name>
</gene>
<keyword evidence="3" id="KW-1185">Reference proteome</keyword>
<reference evidence="3" key="1">
    <citation type="submission" date="2017-09" db="EMBL/GenBank/DDBJ databases">
        <authorList>
            <person name="Varghese N."/>
            <person name="Submissions S."/>
        </authorList>
    </citation>
    <scope>NUCLEOTIDE SEQUENCE [LARGE SCALE GENOMIC DNA]</scope>
    <source>
        <strain evidence="3">MSL47</strain>
    </source>
</reference>
<dbReference type="InterPro" id="IPR032585">
    <property type="entry name" value="DUF4912"/>
</dbReference>
<dbReference type="RefSeq" id="WP_097016259.1">
    <property type="nucleotide sequence ID" value="NZ_OBDZ01000001.1"/>
</dbReference>
<protein>
    <recommendedName>
        <fullName evidence="4">DUF4912 domain-containing protein</fullName>
    </recommendedName>
</protein>
<sequence length="225" mass="26109">MEEVKGLNVNQLEGGETLSSQGDEKASKKDFYQNNLKDQYHLPKKYGIDKIVLQVKNPKTAHLYWEYSTGRLDQLLSQLGYEDINDDVLVLRVYNLSLDRNYNNYYEIGIKLADDSCYLNDLEVNNIYLVRLGALDKEGEFHSILESNTIKMPINSVSDMLDQEWMIVQSKMEEIYILSSQGLINDKRRYSSSDVIKKVAEKQRKEGLKFKLKQSYSSNEVLKIK</sequence>
<dbReference type="Proteomes" id="UP000219573">
    <property type="component" value="Unassembled WGS sequence"/>
</dbReference>